<dbReference type="Proteomes" id="UP000765509">
    <property type="component" value="Unassembled WGS sequence"/>
</dbReference>
<dbReference type="AlphaFoldDB" id="A0A9Q3CU66"/>
<evidence type="ECO:0000313" key="2">
    <source>
        <dbReference type="Proteomes" id="UP000765509"/>
    </source>
</evidence>
<comment type="caution">
    <text evidence="1">The sequence shown here is derived from an EMBL/GenBank/DDBJ whole genome shotgun (WGS) entry which is preliminary data.</text>
</comment>
<name>A0A9Q3CU66_9BASI</name>
<proteinExistence type="predicted"/>
<evidence type="ECO:0000313" key="1">
    <source>
        <dbReference type="EMBL" id="MBW0488522.1"/>
    </source>
</evidence>
<sequence length="165" mass="19947">MQARHGGYIVPEIKVLKTYIEKEMETVIISRDIVEDKIFQDAFSYPHWDKEKENRVKFEDEPMENAFNQLKELNRRIKKQQRPKIQDQEENKELKDFIQEIKKKTEAVLPHSKTGHVFKQENQARYPRDNLPPFPQRHVPYLPDQNAPEPYLKFYYSFGRRTLIE</sequence>
<keyword evidence="2" id="KW-1185">Reference proteome</keyword>
<organism evidence="1 2">
    <name type="scientific">Austropuccinia psidii MF-1</name>
    <dbReference type="NCBI Taxonomy" id="1389203"/>
    <lineage>
        <taxon>Eukaryota</taxon>
        <taxon>Fungi</taxon>
        <taxon>Dikarya</taxon>
        <taxon>Basidiomycota</taxon>
        <taxon>Pucciniomycotina</taxon>
        <taxon>Pucciniomycetes</taxon>
        <taxon>Pucciniales</taxon>
        <taxon>Sphaerophragmiaceae</taxon>
        <taxon>Austropuccinia</taxon>
    </lineage>
</organism>
<accession>A0A9Q3CU66</accession>
<protein>
    <submittedName>
        <fullName evidence="1">Uncharacterized protein</fullName>
    </submittedName>
</protein>
<dbReference type="OrthoDB" id="2506366at2759"/>
<gene>
    <name evidence="1" type="ORF">O181_028237</name>
</gene>
<reference evidence="1" key="1">
    <citation type="submission" date="2021-03" db="EMBL/GenBank/DDBJ databases">
        <title>Draft genome sequence of rust myrtle Austropuccinia psidii MF-1, a brazilian biotype.</title>
        <authorList>
            <person name="Quecine M.C."/>
            <person name="Pachon D.M.R."/>
            <person name="Bonatelli M.L."/>
            <person name="Correr F.H."/>
            <person name="Franceschini L.M."/>
            <person name="Leite T.F."/>
            <person name="Margarido G.R.A."/>
            <person name="Almeida C.A."/>
            <person name="Ferrarezi J.A."/>
            <person name="Labate C.A."/>
        </authorList>
    </citation>
    <scope>NUCLEOTIDE SEQUENCE</scope>
    <source>
        <strain evidence="1">MF-1</strain>
    </source>
</reference>
<dbReference type="EMBL" id="AVOT02009638">
    <property type="protein sequence ID" value="MBW0488522.1"/>
    <property type="molecule type" value="Genomic_DNA"/>
</dbReference>